<dbReference type="InterPro" id="IPR016162">
    <property type="entry name" value="Ald_DH_N"/>
</dbReference>
<dbReference type="InterPro" id="IPR016161">
    <property type="entry name" value="Ald_DH/histidinol_DH"/>
</dbReference>
<dbReference type="InterPro" id="IPR029510">
    <property type="entry name" value="Ald_DH_CS_GLU"/>
</dbReference>
<evidence type="ECO:0000256" key="1">
    <source>
        <dbReference type="ARBA" id="ARBA00009986"/>
    </source>
</evidence>
<dbReference type="Pfam" id="PF00171">
    <property type="entry name" value="Aldedh"/>
    <property type="match status" value="1"/>
</dbReference>
<gene>
    <name evidence="8" type="ORF">ABZ931_27755</name>
</gene>
<dbReference type="RefSeq" id="WP_359698687.1">
    <property type="nucleotide sequence ID" value="NZ_JBEYXT010000160.1"/>
</dbReference>
<comment type="caution">
    <text evidence="8">The sequence shown here is derived from an EMBL/GenBank/DDBJ whole genome shotgun (WGS) entry which is preliminary data.</text>
</comment>
<keyword evidence="2 6" id="KW-0560">Oxidoreductase</keyword>
<evidence type="ECO:0000256" key="6">
    <source>
        <dbReference type="RuleBase" id="RU003345"/>
    </source>
</evidence>
<organism evidence="8 9">
    <name type="scientific">Streptomyces neyagawaensis</name>
    <dbReference type="NCBI Taxonomy" id="42238"/>
    <lineage>
        <taxon>Bacteria</taxon>
        <taxon>Bacillati</taxon>
        <taxon>Actinomycetota</taxon>
        <taxon>Actinomycetes</taxon>
        <taxon>Kitasatosporales</taxon>
        <taxon>Streptomycetaceae</taxon>
        <taxon>Streptomyces</taxon>
    </lineage>
</organism>
<feature type="domain" description="Aldehyde dehydrogenase" evidence="7">
    <location>
        <begin position="13"/>
        <end position="474"/>
    </location>
</feature>
<accession>A0ABV3B5R5</accession>
<evidence type="ECO:0000259" key="7">
    <source>
        <dbReference type="Pfam" id="PF00171"/>
    </source>
</evidence>
<dbReference type="PROSITE" id="PS00687">
    <property type="entry name" value="ALDEHYDE_DEHYDR_GLU"/>
    <property type="match status" value="1"/>
</dbReference>
<dbReference type="CDD" id="cd07138">
    <property type="entry name" value="ALDH_CddD_SSP0762"/>
    <property type="match status" value="1"/>
</dbReference>
<sequence length="476" mass="49965">MLDRTSLYIDGEWVASAGTDRIEVLNPATEEVIAQVAAGTPADVDRAVAAARRALPAWSARPPGERADYLEKTHEALVARTDEIAALISRDMGMPLQAAASIQVGLPAFNLANFARLARSFTFDGPEVGNSLIVREPIGVVGCITPWNFPLHQIVLKVAAALAAGCTVVVKPTEVAPLAGHALASIFDDVGLPAGVFNLLSGFGPVVGEALAAHPGVDMVSFTGSTRAGKRVAVVAAETVKRVALELGGKSANVLLDDADFERAVADGLAKCYLNSGQTCSALTRMLVPVDRLTEAEQIAARVAGEYRHGDPSDPGTRLGPLVSSAQLERVRSYIQKGIDEGATLVAGGVESGRDPAGLGRGYYVPATVFSGVTPEMTIAREEIFGPVLSIMPYQDEDDAVRIANDTEYGLAGGVWSADPERALRVARRLRAGQIEVNGGEFNPGAPFGGYKQSGVGREGGVQGLEEFLETKAIQR</sequence>
<dbReference type="Gene3D" id="3.40.605.10">
    <property type="entry name" value="Aldehyde Dehydrogenase, Chain A, domain 1"/>
    <property type="match status" value="1"/>
</dbReference>
<dbReference type="InterPro" id="IPR016160">
    <property type="entry name" value="Ald_DH_CS_CYS"/>
</dbReference>
<evidence type="ECO:0000256" key="5">
    <source>
        <dbReference type="PROSITE-ProRule" id="PRU10007"/>
    </source>
</evidence>
<dbReference type="Proteomes" id="UP001551189">
    <property type="component" value="Unassembled WGS sequence"/>
</dbReference>
<proteinExistence type="inferred from homology"/>
<comment type="catalytic activity">
    <reaction evidence="4">
        <text>an aldehyde + NAD(+) + H2O = a carboxylate + NADH + 2 H(+)</text>
        <dbReference type="Rhea" id="RHEA:16185"/>
        <dbReference type="ChEBI" id="CHEBI:15377"/>
        <dbReference type="ChEBI" id="CHEBI:15378"/>
        <dbReference type="ChEBI" id="CHEBI:17478"/>
        <dbReference type="ChEBI" id="CHEBI:29067"/>
        <dbReference type="ChEBI" id="CHEBI:57540"/>
        <dbReference type="ChEBI" id="CHEBI:57945"/>
        <dbReference type="EC" id="1.2.1.3"/>
    </reaction>
</comment>
<protein>
    <recommendedName>
        <fullName evidence="3">aldehyde dehydrogenase (NAD(+))</fullName>
        <ecNumber evidence="3">1.2.1.3</ecNumber>
    </recommendedName>
</protein>
<comment type="similarity">
    <text evidence="1 6">Belongs to the aldehyde dehydrogenase family.</text>
</comment>
<name>A0ABV3B5R5_9ACTN</name>
<dbReference type="PROSITE" id="PS00070">
    <property type="entry name" value="ALDEHYDE_DEHYDR_CYS"/>
    <property type="match status" value="1"/>
</dbReference>
<dbReference type="SUPFAM" id="SSF53720">
    <property type="entry name" value="ALDH-like"/>
    <property type="match status" value="1"/>
</dbReference>
<dbReference type="InterPro" id="IPR016163">
    <property type="entry name" value="Ald_DH_C"/>
</dbReference>
<reference evidence="8 9" key="1">
    <citation type="submission" date="2024-06" db="EMBL/GenBank/DDBJ databases">
        <title>The Natural Products Discovery Center: Release of the First 8490 Sequenced Strains for Exploring Actinobacteria Biosynthetic Diversity.</title>
        <authorList>
            <person name="Kalkreuter E."/>
            <person name="Kautsar S.A."/>
            <person name="Yang D."/>
            <person name="Bader C.D."/>
            <person name="Teijaro C.N."/>
            <person name="Fluegel L."/>
            <person name="Davis C.M."/>
            <person name="Simpson J.R."/>
            <person name="Lauterbach L."/>
            <person name="Steele A.D."/>
            <person name="Gui C."/>
            <person name="Meng S."/>
            <person name="Li G."/>
            <person name="Viehrig K."/>
            <person name="Ye F."/>
            <person name="Su P."/>
            <person name="Kiefer A.F."/>
            <person name="Nichols A."/>
            <person name="Cepeda A.J."/>
            <person name="Yan W."/>
            <person name="Fan B."/>
            <person name="Jiang Y."/>
            <person name="Adhikari A."/>
            <person name="Zheng C.-J."/>
            <person name="Schuster L."/>
            <person name="Cowan T.M."/>
            <person name="Smanski M.J."/>
            <person name="Chevrette M.G."/>
            <person name="De Carvalho L.P.S."/>
            <person name="Shen B."/>
        </authorList>
    </citation>
    <scope>NUCLEOTIDE SEQUENCE [LARGE SCALE GENOMIC DNA]</scope>
    <source>
        <strain evidence="8 9">NPDC046851</strain>
    </source>
</reference>
<evidence type="ECO:0000256" key="4">
    <source>
        <dbReference type="ARBA" id="ARBA00049194"/>
    </source>
</evidence>
<evidence type="ECO:0000256" key="3">
    <source>
        <dbReference type="ARBA" id="ARBA00024226"/>
    </source>
</evidence>
<dbReference type="PANTHER" id="PTHR42804">
    <property type="entry name" value="ALDEHYDE DEHYDROGENASE"/>
    <property type="match status" value="1"/>
</dbReference>
<dbReference type="InterPro" id="IPR015590">
    <property type="entry name" value="Aldehyde_DH_dom"/>
</dbReference>
<dbReference type="PANTHER" id="PTHR42804:SF1">
    <property type="entry name" value="ALDEHYDE DEHYDROGENASE-RELATED"/>
    <property type="match status" value="1"/>
</dbReference>
<evidence type="ECO:0000313" key="9">
    <source>
        <dbReference type="Proteomes" id="UP001551189"/>
    </source>
</evidence>
<keyword evidence="9" id="KW-1185">Reference proteome</keyword>
<feature type="active site" evidence="5">
    <location>
        <position position="246"/>
    </location>
</feature>
<dbReference type="EC" id="1.2.1.3" evidence="3"/>
<dbReference type="Gene3D" id="3.40.309.10">
    <property type="entry name" value="Aldehyde Dehydrogenase, Chain A, domain 2"/>
    <property type="match status" value="1"/>
</dbReference>
<evidence type="ECO:0000256" key="2">
    <source>
        <dbReference type="ARBA" id="ARBA00023002"/>
    </source>
</evidence>
<evidence type="ECO:0000313" key="8">
    <source>
        <dbReference type="EMBL" id="MEU6804772.1"/>
    </source>
</evidence>
<dbReference type="EMBL" id="JBEYXT010000160">
    <property type="protein sequence ID" value="MEU6804772.1"/>
    <property type="molecule type" value="Genomic_DNA"/>
</dbReference>